<evidence type="ECO:0000313" key="3">
    <source>
        <dbReference type="WBParaSite" id="Pan_g4156.t1"/>
    </source>
</evidence>
<accession>A0A7E4VXE2</accession>
<feature type="transmembrane region" description="Helical" evidence="1">
    <location>
        <begin position="78"/>
        <end position="95"/>
    </location>
</feature>
<reference evidence="2" key="1">
    <citation type="journal article" date="2013" name="Genetics">
        <title>The draft genome and transcriptome of Panagrellus redivivus are shaped by the harsh demands of a free-living lifestyle.</title>
        <authorList>
            <person name="Srinivasan J."/>
            <person name="Dillman A.R."/>
            <person name="Macchietto M.G."/>
            <person name="Heikkinen L."/>
            <person name="Lakso M."/>
            <person name="Fracchia K.M."/>
            <person name="Antoshechkin I."/>
            <person name="Mortazavi A."/>
            <person name="Wong G."/>
            <person name="Sternberg P.W."/>
        </authorList>
    </citation>
    <scope>NUCLEOTIDE SEQUENCE [LARGE SCALE GENOMIC DNA]</scope>
    <source>
        <strain evidence="2">MT8872</strain>
    </source>
</reference>
<dbReference type="WBParaSite" id="Pan_g4156.t1">
    <property type="protein sequence ID" value="Pan_g4156.t1"/>
    <property type="gene ID" value="Pan_g4156"/>
</dbReference>
<feature type="transmembrane region" description="Helical" evidence="1">
    <location>
        <begin position="12"/>
        <end position="32"/>
    </location>
</feature>
<keyword evidence="2" id="KW-1185">Reference proteome</keyword>
<dbReference type="Proteomes" id="UP000492821">
    <property type="component" value="Unassembled WGS sequence"/>
</dbReference>
<dbReference type="AlphaFoldDB" id="A0A7E4VXE2"/>
<feature type="transmembrane region" description="Helical" evidence="1">
    <location>
        <begin position="101"/>
        <end position="123"/>
    </location>
</feature>
<reference evidence="3" key="2">
    <citation type="submission" date="2020-10" db="UniProtKB">
        <authorList>
            <consortium name="WormBaseParasite"/>
        </authorList>
    </citation>
    <scope>IDENTIFICATION</scope>
</reference>
<sequence>MAFTPRDQHFAALSFLHFLIALGYVIVTYYLVESTIKSVFRAFVYVFIAILHVGVTMHGCAVATKKWDSLTKEHHSRILYLNLVPIAIEGAFAWFGANFAVFGAAVVLFAFNGLVIGIVSRLLRTGVNPEYVDGHVDPTIYEWMRQLIIDMWNDWVEVSNQDFVGADFIM</sequence>
<evidence type="ECO:0000313" key="2">
    <source>
        <dbReference type="Proteomes" id="UP000492821"/>
    </source>
</evidence>
<feature type="transmembrane region" description="Helical" evidence="1">
    <location>
        <begin position="38"/>
        <end position="57"/>
    </location>
</feature>
<evidence type="ECO:0000256" key="1">
    <source>
        <dbReference type="SAM" id="Phobius"/>
    </source>
</evidence>
<keyword evidence="1" id="KW-0812">Transmembrane</keyword>
<protein>
    <submittedName>
        <fullName evidence="3">Golgi apparatus membrane protein TVP23</fullName>
    </submittedName>
</protein>
<keyword evidence="1" id="KW-0472">Membrane</keyword>
<name>A0A7E4VXE2_PANRE</name>
<keyword evidence="1" id="KW-1133">Transmembrane helix</keyword>
<proteinExistence type="predicted"/>
<organism evidence="2 3">
    <name type="scientific">Panagrellus redivivus</name>
    <name type="common">Microworm</name>
    <dbReference type="NCBI Taxonomy" id="6233"/>
    <lineage>
        <taxon>Eukaryota</taxon>
        <taxon>Metazoa</taxon>
        <taxon>Ecdysozoa</taxon>
        <taxon>Nematoda</taxon>
        <taxon>Chromadorea</taxon>
        <taxon>Rhabditida</taxon>
        <taxon>Tylenchina</taxon>
        <taxon>Panagrolaimomorpha</taxon>
        <taxon>Panagrolaimoidea</taxon>
        <taxon>Panagrolaimidae</taxon>
        <taxon>Panagrellus</taxon>
    </lineage>
</organism>